<dbReference type="EMBL" id="MHJM01000015">
    <property type="protein sequence ID" value="OGY67861.1"/>
    <property type="molecule type" value="Genomic_DNA"/>
</dbReference>
<dbReference type="Proteomes" id="UP000176284">
    <property type="component" value="Unassembled WGS sequence"/>
</dbReference>
<accession>A0A1G1ZTQ5</accession>
<evidence type="ECO:0000313" key="1">
    <source>
        <dbReference type="EMBL" id="OGY67861.1"/>
    </source>
</evidence>
<dbReference type="AlphaFoldDB" id="A0A1G1ZTQ5"/>
<sequence>MRLRFLLLSGVLVLSACKNMGKKLTDPEPETPPIISIGNDADLALVRKYNADGNGYVRRWEQSTVGVYDQIGIPNLQDVLNDWNAAMDGKLMLVIGDSQSPITIVTNTSMSEAGLTEYQTINYRIQSVKISINTPLTNPYWIAKHELGHAIGFRGHTIAGGAMNTPMESLTITDEVKRTLRKLYDLAPGTQLVP</sequence>
<reference evidence="1 2" key="1">
    <citation type="journal article" date="2016" name="Nat. Commun.">
        <title>Thousands of microbial genomes shed light on interconnected biogeochemical processes in an aquifer system.</title>
        <authorList>
            <person name="Anantharaman K."/>
            <person name="Brown C.T."/>
            <person name="Hug L.A."/>
            <person name="Sharon I."/>
            <person name="Castelle C.J."/>
            <person name="Probst A.J."/>
            <person name="Thomas B.C."/>
            <person name="Singh A."/>
            <person name="Wilkins M.J."/>
            <person name="Karaoz U."/>
            <person name="Brodie E.L."/>
            <person name="Williams K.H."/>
            <person name="Hubbard S.S."/>
            <person name="Banfield J.F."/>
        </authorList>
    </citation>
    <scope>NUCLEOTIDE SEQUENCE [LARGE SCALE GENOMIC DNA]</scope>
</reference>
<dbReference type="SUPFAM" id="SSF55486">
    <property type="entry name" value="Metalloproteases ('zincins'), catalytic domain"/>
    <property type="match status" value="1"/>
</dbReference>
<proteinExistence type="predicted"/>
<gene>
    <name evidence="1" type="ORF">A3H63_00405</name>
</gene>
<evidence type="ECO:0008006" key="3">
    <source>
        <dbReference type="Google" id="ProtNLM"/>
    </source>
</evidence>
<organism evidence="1 2">
    <name type="scientific">Candidatus Harrisonbacteria bacterium RIFCSPLOWO2_02_FULL_45_10c</name>
    <dbReference type="NCBI Taxonomy" id="1798410"/>
    <lineage>
        <taxon>Bacteria</taxon>
        <taxon>Candidatus Harrisoniibacteriota</taxon>
    </lineage>
</organism>
<name>A0A1G1ZTQ5_9BACT</name>
<protein>
    <recommendedName>
        <fullName evidence="3">Peptidase M10 metallopeptidase domain-containing protein</fullName>
    </recommendedName>
</protein>
<dbReference type="PROSITE" id="PS51257">
    <property type="entry name" value="PROKAR_LIPOPROTEIN"/>
    <property type="match status" value="1"/>
</dbReference>
<evidence type="ECO:0000313" key="2">
    <source>
        <dbReference type="Proteomes" id="UP000176284"/>
    </source>
</evidence>
<comment type="caution">
    <text evidence="1">The sequence shown here is derived from an EMBL/GenBank/DDBJ whole genome shotgun (WGS) entry which is preliminary data.</text>
</comment>